<dbReference type="EMBL" id="SLVV01000002">
    <property type="protein sequence ID" value="TCN27317.1"/>
    <property type="molecule type" value="Genomic_DNA"/>
</dbReference>
<sequence>MFFILLFLAPVHTAAEDPAGLYETVKEYLPPEAELIKPNEPKKASSIQSYDFDKDGIDEIVVTFRIKDTLKTLNIMLLKQENNSWRAVWEKAGEGFDFEYSGFEDITGDGTKEYVASWGIGASAGSRLEIFQWQNGSFNQIGRSLFYHEMELIQEGQGTSLAIWERYCCDAFIVDVLKWDGKELVPDEMTYSKYYQKVEDFYEAKLKEMDAWYYWFVLADAQLKAGLLEKAEASIKKGYSFGLAEEKFNSLRKQLEEQKAALLK</sequence>
<gene>
    <name evidence="1" type="ORF">EV146_102266</name>
</gene>
<evidence type="ECO:0000313" key="2">
    <source>
        <dbReference type="Proteomes" id="UP000295689"/>
    </source>
</evidence>
<evidence type="ECO:0000313" key="1">
    <source>
        <dbReference type="EMBL" id="TCN27317.1"/>
    </source>
</evidence>
<dbReference type="SUPFAM" id="SSF69318">
    <property type="entry name" value="Integrin alpha N-terminal domain"/>
    <property type="match status" value="1"/>
</dbReference>
<organism evidence="1 2">
    <name type="scientific">Mesobacillus foraminis</name>
    <dbReference type="NCBI Taxonomy" id="279826"/>
    <lineage>
        <taxon>Bacteria</taxon>
        <taxon>Bacillati</taxon>
        <taxon>Bacillota</taxon>
        <taxon>Bacilli</taxon>
        <taxon>Bacillales</taxon>
        <taxon>Bacillaceae</taxon>
        <taxon>Mesobacillus</taxon>
    </lineage>
</organism>
<accession>A0A4R2BJF2</accession>
<comment type="caution">
    <text evidence="1">The sequence shown here is derived from an EMBL/GenBank/DDBJ whole genome shotgun (WGS) entry which is preliminary data.</text>
</comment>
<dbReference type="Proteomes" id="UP000295689">
    <property type="component" value="Unassembled WGS sequence"/>
</dbReference>
<proteinExistence type="predicted"/>
<dbReference type="AlphaFoldDB" id="A0A4R2BJF2"/>
<reference evidence="1 2" key="1">
    <citation type="journal article" date="2015" name="Stand. Genomic Sci.">
        <title>Genomic Encyclopedia of Bacterial and Archaeal Type Strains, Phase III: the genomes of soil and plant-associated and newly described type strains.</title>
        <authorList>
            <person name="Whitman W.B."/>
            <person name="Woyke T."/>
            <person name="Klenk H.P."/>
            <person name="Zhou Y."/>
            <person name="Lilburn T.G."/>
            <person name="Beck B.J."/>
            <person name="De Vos P."/>
            <person name="Vandamme P."/>
            <person name="Eisen J.A."/>
            <person name="Garrity G."/>
            <person name="Hugenholtz P."/>
            <person name="Kyrpides N.C."/>
        </authorList>
    </citation>
    <scope>NUCLEOTIDE SEQUENCE [LARGE SCALE GENOMIC DNA]</scope>
    <source>
        <strain evidence="1 2">CV53</strain>
    </source>
</reference>
<dbReference type="InterPro" id="IPR028994">
    <property type="entry name" value="Integrin_alpha_N"/>
</dbReference>
<protein>
    <recommendedName>
        <fullName evidence="3">VCBS repeat protein</fullName>
    </recommendedName>
</protein>
<keyword evidence="2" id="KW-1185">Reference proteome</keyword>
<name>A0A4R2BJF2_9BACI</name>
<evidence type="ECO:0008006" key="3">
    <source>
        <dbReference type="Google" id="ProtNLM"/>
    </source>
</evidence>